<organism evidence="2 3">
    <name type="scientific">Protopolystoma xenopodis</name>
    <dbReference type="NCBI Taxonomy" id="117903"/>
    <lineage>
        <taxon>Eukaryota</taxon>
        <taxon>Metazoa</taxon>
        <taxon>Spiralia</taxon>
        <taxon>Lophotrochozoa</taxon>
        <taxon>Platyhelminthes</taxon>
        <taxon>Monogenea</taxon>
        <taxon>Polyopisthocotylea</taxon>
        <taxon>Polystomatidea</taxon>
        <taxon>Polystomatidae</taxon>
        <taxon>Protopolystoma</taxon>
    </lineage>
</organism>
<name>A0A448X6T7_9PLAT</name>
<accession>A0A448X6T7</accession>
<protein>
    <submittedName>
        <fullName evidence="2">Uncharacterized protein</fullName>
    </submittedName>
</protein>
<feature type="compositionally biased region" description="Polar residues" evidence="1">
    <location>
        <begin position="14"/>
        <end position="23"/>
    </location>
</feature>
<keyword evidence="3" id="KW-1185">Reference proteome</keyword>
<evidence type="ECO:0000313" key="2">
    <source>
        <dbReference type="EMBL" id="VEL29509.1"/>
    </source>
</evidence>
<reference evidence="2" key="1">
    <citation type="submission" date="2018-11" db="EMBL/GenBank/DDBJ databases">
        <authorList>
            <consortium name="Pathogen Informatics"/>
        </authorList>
    </citation>
    <scope>NUCLEOTIDE SEQUENCE</scope>
</reference>
<comment type="caution">
    <text evidence="2">The sequence shown here is derived from an EMBL/GenBank/DDBJ whole genome shotgun (WGS) entry which is preliminary data.</text>
</comment>
<sequence length="119" mass="13085">MGLCWLAQQTIANSSSMPQTELSPKNGHNPPGGGKRANERVRKARLTVCTRGQATNPRSEPGKLLGIFLSLVVRVVGRIPIHRPSPYALSRVHLSVCWELPVRLFLGRALAVDELNRPD</sequence>
<gene>
    <name evidence="2" type="ORF">PXEA_LOCUS22949</name>
</gene>
<feature type="region of interest" description="Disordered" evidence="1">
    <location>
        <begin position="14"/>
        <end position="40"/>
    </location>
</feature>
<evidence type="ECO:0000256" key="1">
    <source>
        <dbReference type="SAM" id="MobiDB-lite"/>
    </source>
</evidence>
<proteinExistence type="predicted"/>
<evidence type="ECO:0000313" key="3">
    <source>
        <dbReference type="Proteomes" id="UP000784294"/>
    </source>
</evidence>
<dbReference type="Proteomes" id="UP000784294">
    <property type="component" value="Unassembled WGS sequence"/>
</dbReference>
<dbReference type="EMBL" id="CAAALY010103779">
    <property type="protein sequence ID" value="VEL29509.1"/>
    <property type="molecule type" value="Genomic_DNA"/>
</dbReference>
<dbReference type="AlphaFoldDB" id="A0A448X6T7"/>